<organism evidence="7 8">
    <name type="scientific">Gryllus longicercus</name>
    <dbReference type="NCBI Taxonomy" id="2509291"/>
    <lineage>
        <taxon>Eukaryota</taxon>
        <taxon>Metazoa</taxon>
        <taxon>Ecdysozoa</taxon>
        <taxon>Arthropoda</taxon>
        <taxon>Hexapoda</taxon>
        <taxon>Insecta</taxon>
        <taxon>Pterygota</taxon>
        <taxon>Neoptera</taxon>
        <taxon>Polyneoptera</taxon>
        <taxon>Orthoptera</taxon>
        <taxon>Ensifera</taxon>
        <taxon>Gryllidea</taxon>
        <taxon>Grylloidea</taxon>
        <taxon>Gryllidae</taxon>
        <taxon>Gryllinae</taxon>
        <taxon>Gryllus</taxon>
    </lineage>
</organism>
<evidence type="ECO:0000313" key="8">
    <source>
        <dbReference type="Proteomes" id="UP001378592"/>
    </source>
</evidence>
<keyword evidence="4" id="KW-0963">Cytoplasm</keyword>
<dbReference type="Gene3D" id="2.60.40.790">
    <property type="match status" value="1"/>
</dbReference>
<dbReference type="PANTHER" id="PTHR21664:SF1">
    <property type="entry name" value="NUDC DOMAIN-CONTAINING PROTEIN 1"/>
    <property type="match status" value="1"/>
</dbReference>
<comment type="subcellular location">
    <subcellularLocation>
        <location evidence="2">Cytoplasm</location>
    </subcellularLocation>
    <subcellularLocation>
        <location evidence="1">Nucleus</location>
    </subcellularLocation>
</comment>
<dbReference type="CDD" id="cd06467">
    <property type="entry name" value="p23_NUDC_like"/>
    <property type="match status" value="1"/>
</dbReference>
<keyword evidence="5" id="KW-0539">Nucleus</keyword>
<proteinExistence type="predicted"/>
<feature type="domain" description="CS" evidence="6">
    <location>
        <begin position="285"/>
        <end position="372"/>
    </location>
</feature>
<dbReference type="InterPro" id="IPR037895">
    <property type="entry name" value="NUDCD1"/>
</dbReference>
<dbReference type="GO" id="GO:0005634">
    <property type="term" value="C:nucleus"/>
    <property type="evidence" value="ECO:0007669"/>
    <property type="project" value="UniProtKB-SubCell"/>
</dbReference>
<dbReference type="Proteomes" id="UP001378592">
    <property type="component" value="Unassembled WGS sequence"/>
</dbReference>
<evidence type="ECO:0000256" key="3">
    <source>
        <dbReference type="ARBA" id="ARBA00018915"/>
    </source>
</evidence>
<dbReference type="PANTHER" id="PTHR21664">
    <property type="entry name" value="CHRONIC MYELOGENOUS LEUKEMIA TUMOR ANTIGEN 66"/>
    <property type="match status" value="1"/>
</dbReference>
<dbReference type="SUPFAM" id="SSF49764">
    <property type="entry name" value="HSP20-like chaperones"/>
    <property type="match status" value="1"/>
</dbReference>
<dbReference type="AlphaFoldDB" id="A0AAN9VTE9"/>
<name>A0AAN9VTE9_9ORTH</name>
<evidence type="ECO:0000313" key="7">
    <source>
        <dbReference type="EMBL" id="KAK7866402.1"/>
    </source>
</evidence>
<evidence type="ECO:0000256" key="2">
    <source>
        <dbReference type="ARBA" id="ARBA00004496"/>
    </source>
</evidence>
<dbReference type="PROSITE" id="PS51203">
    <property type="entry name" value="CS"/>
    <property type="match status" value="1"/>
</dbReference>
<sequence>MVSSKMIELRPNRELLDVNFGSYKLSLDSIPSYQHDFECGVDHVLPSDDQYSFLHLKVFSLHNHLHGDPWSQEDVYFIDKRWRVQRNYVNPRTGRLEGVRQVWEIPASYPRHPGHYNPSLSFPDSETALLADGTGVIHVIVTGFRTEHQDWEVAFSGEVLGCSQPFVIADSRSVNNESSKRLELHCLLMWVEKVPESANETDQSRSSNFQSILAWVVLSEVEGGKWSVLRSCRLAGPGEFHYVALEADCSSLYVASEEVIKFTEDSERSINPPKDIAEVEKGKSNGKKHYMWLQGLEDIEISFNVGVGIDKNEVVVDVKDKSLSVSCQGQTLLQGGLWGFTEPSLSCWSLENNRLQITLSKAESGLMWQSLVPGDCRGEEVVDPALVDEIHEKLAHLCSDKEVTDTTHTPTFNSEQLEECDTGQTNSVLMRLDPISHEVSHQASLGGHQALFLTCMNGSESPALCLRHDVDGCVWQPQPQNLDTSEWPIVHVGTFHAFGYVQASKQQRKFTVCAPDLSYVAICDANRHVYVYRQPTNEQGALRNRRTGQKVSHTAQQQLVALSDNAEIMGAHASNHTLFVLTTNYILALNVNP</sequence>
<evidence type="ECO:0000256" key="1">
    <source>
        <dbReference type="ARBA" id="ARBA00004123"/>
    </source>
</evidence>
<gene>
    <name evidence="7" type="ORF">R5R35_009825</name>
</gene>
<reference evidence="7 8" key="1">
    <citation type="submission" date="2024-03" db="EMBL/GenBank/DDBJ databases">
        <title>The genome assembly and annotation of the cricket Gryllus longicercus Weissman &amp; Gray.</title>
        <authorList>
            <person name="Szrajer S."/>
            <person name="Gray D."/>
            <person name="Ylla G."/>
        </authorList>
    </citation>
    <scope>NUCLEOTIDE SEQUENCE [LARGE SCALE GENOMIC DNA]</scope>
    <source>
        <strain evidence="7">DAG 2021-001</strain>
        <tissue evidence="7">Whole body minus gut</tissue>
    </source>
</reference>
<keyword evidence="8" id="KW-1185">Reference proteome</keyword>
<evidence type="ECO:0000256" key="4">
    <source>
        <dbReference type="ARBA" id="ARBA00022490"/>
    </source>
</evidence>
<evidence type="ECO:0000259" key="6">
    <source>
        <dbReference type="PROSITE" id="PS51203"/>
    </source>
</evidence>
<protein>
    <recommendedName>
        <fullName evidence="3">NudC domain-containing protein 1</fullName>
    </recommendedName>
</protein>
<dbReference type="InterPro" id="IPR008978">
    <property type="entry name" value="HSP20-like_chaperone"/>
</dbReference>
<comment type="caution">
    <text evidence="7">The sequence shown here is derived from an EMBL/GenBank/DDBJ whole genome shotgun (WGS) entry which is preliminary data.</text>
</comment>
<dbReference type="GO" id="GO:0005737">
    <property type="term" value="C:cytoplasm"/>
    <property type="evidence" value="ECO:0007669"/>
    <property type="project" value="UniProtKB-SubCell"/>
</dbReference>
<dbReference type="Pfam" id="PF04969">
    <property type="entry name" value="CS"/>
    <property type="match status" value="1"/>
</dbReference>
<dbReference type="EMBL" id="JAZDUA010000148">
    <property type="protein sequence ID" value="KAK7866402.1"/>
    <property type="molecule type" value="Genomic_DNA"/>
</dbReference>
<evidence type="ECO:0000256" key="5">
    <source>
        <dbReference type="ARBA" id="ARBA00023242"/>
    </source>
</evidence>
<dbReference type="InterPro" id="IPR007052">
    <property type="entry name" value="CS_dom"/>
</dbReference>
<accession>A0AAN9VTE9</accession>